<feature type="compositionally biased region" description="Low complexity" evidence="6">
    <location>
        <begin position="197"/>
        <end position="223"/>
    </location>
</feature>
<organism evidence="8 9">
    <name type="scientific">Smittium simulii</name>
    <dbReference type="NCBI Taxonomy" id="133385"/>
    <lineage>
        <taxon>Eukaryota</taxon>
        <taxon>Fungi</taxon>
        <taxon>Fungi incertae sedis</taxon>
        <taxon>Zoopagomycota</taxon>
        <taxon>Kickxellomycotina</taxon>
        <taxon>Harpellomycetes</taxon>
        <taxon>Harpellales</taxon>
        <taxon>Legeriomycetaceae</taxon>
        <taxon>Smittium</taxon>
    </lineage>
</organism>
<dbReference type="InterPro" id="IPR050142">
    <property type="entry name" value="MADS-box/MEF2_TF"/>
</dbReference>
<evidence type="ECO:0000256" key="4">
    <source>
        <dbReference type="ARBA" id="ARBA00023163"/>
    </source>
</evidence>
<feature type="region of interest" description="Disordered" evidence="6">
    <location>
        <begin position="384"/>
        <end position="408"/>
    </location>
</feature>
<dbReference type="Proteomes" id="UP000245383">
    <property type="component" value="Unassembled WGS sequence"/>
</dbReference>
<dbReference type="PROSITE" id="PS00350">
    <property type="entry name" value="MADS_BOX_1"/>
    <property type="match status" value="1"/>
</dbReference>
<evidence type="ECO:0000256" key="6">
    <source>
        <dbReference type="SAM" id="MobiDB-lite"/>
    </source>
</evidence>
<evidence type="ECO:0000259" key="7">
    <source>
        <dbReference type="PROSITE" id="PS50066"/>
    </source>
</evidence>
<evidence type="ECO:0000256" key="2">
    <source>
        <dbReference type="ARBA" id="ARBA00023015"/>
    </source>
</evidence>
<feature type="compositionally biased region" description="Polar residues" evidence="6">
    <location>
        <begin position="1"/>
        <end position="10"/>
    </location>
</feature>
<dbReference type="Gene3D" id="3.40.1810.10">
    <property type="entry name" value="Transcription factor, MADS-box"/>
    <property type="match status" value="1"/>
</dbReference>
<feature type="region of interest" description="Disordered" evidence="6">
    <location>
        <begin position="254"/>
        <end position="364"/>
    </location>
</feature>
<dbReference type="EMBL" id="MBFR01000091">
    <property type="protein sequence ID" value="PVU94423.1"/>
    <property type="molecule type" value="Genomic_DNA"/>
</dbReference>
<dbReference type="FunFam" id="3.40.1810.10:FF:000002">
    <property type="entry name" value="Serum response factor b"/>
    <property type="match status" value="1"/>
</dbReference>
<dbReference type="Pfam" id="PF00319">
    <property type="entry name" value="SRF-TF"/>
    <property type="match status" value="1"/>
</dbReference>
<dbReference type="SUPFAM" id="SSF55455">
    <property type="entry name" value="SRF-like"/>
    <property type="match status" value="1"/>
</dbReference>
<dbReference type="GO" id="GO:0000987">
    <property type="term" value="F:cis-regulatory region sequence-specific DNA binding"/>
    <property type="evidence" value="ECO:0007669"/>
    <property type="project" value="InterPro"/>
</dbReference>
<dbReference type="PANTHER" id="PTHR48019">
    <property type="entry name" value="SERUM RESPONSE FACTOR HOMOLOG"/>
    <property type="match status" value="1"/>
</dbReference>
<keyword evidence="5" id="KW-0539">Nucleus</keyword>
<dbReference type="PRINTS" id="PR00404">
    <property type="entry name" value="MADSDOMAIN"/>
</dbReference>
<feature type="compositionally biased region" description="Low complexity" evidence="6">
    <location>
        <begin position="339"/>
        <end position="357"/>
    </location>
</feature>
<dbReference type="InterPro" id="IPR036879">
    <property type="entry name" value="TF_MADSbox_sf"/>
</dbReference>
<feature type="compositionally biased region" description="Polar residues" evidence="6">
    <location>
        <begin position="279"/>
        <end position="338"/>
    </location>
</feature>
<protein>
    <recommendedName>
        <fullName evidence="7">MADS-box domain-containing protein</fullName>
    </recommendedName>
</protein>
<keyword evidence="9" id="KW-1185">Reference proteome</keyword>
<comment type="subcellular location">
    <subcellularLocation>
        <location evidence="1">Nucleus</location>
    </subcellularLocation>
</comment>
<dbReference type="STRING" id="133385.A0A2T9YPZ2"/>
<proteinExistence type="predicted"/>
<feature type="compositionally biased region" description="Low complexity" evidence="6">
    <location>
        <begin position="386"/>
        <end position="404"/>
    </location>
</feature>
<dbReference type="InterPro" id="IPR002100">
    <property type="entry name" value="TF_MADSbox"/>
</dbReference>
<feature type="compositionally biased region" description="Polar residues" evidence="6">
    <location>
        <begin position="49"/>
        <end position="66"/>
    </location>
</feature>
<dbReference type="GO" id="GO:0000981">
    <property type="term" value="F:DNA-binding transcription factor activity, RNA polymerase II-specific"/>
    <property type="evidence" value="ECO:0007669"/>
    <property type="project" value="InterPro"/>
</dbReference>
<feature type="domain" description="MADS-box" evidence="7">
    <location>
        <begin position="101"/>
        <end position="161"/>
    </location>
</feature>
<feature type="region of interest" description="Disordered" evidence="6">
    <location>
        <begin position="427"/>
        <end position="446"/>
    </location>
</feature>
<dbReference type="PROSITE" id="PS50066">
    <property type="entry name" value="MADS_BOX_2"/>
    <property type="match status" value="1"/>
</dbReference>
<dbReference type="AlphaFoldDB" id="A0A2T9YPZ2"/>
<feature type="compositionally biased region" description="Low complexity" evidence="6">
    <location>
        <begin position="23"/>
        <end position="48"/>
    </location>
</feature>
<evidence type="ECO:0000256" key="1">
    <source>
        <dbReference type="ARBA" id="ARBA00004123"/>
    </source>
</evidence>
<evidence type="ECO:0000313" key="9">
    <source>
        <dbReference type="Proteomes" id="UP000245383"/>
    </source>
</evidence>
<gene>
    <name evidence="8" type="ORF">BB561_002553</name>
</gene>
<feature type="compositionally biased region" description="Polar residues" evidence="6">
    <location>
        <begin position="254"/>
        <end position="272"/>
    </location>
</feature>
<dbReference type="GO" id="GO:0045944">
    <property type="term" value="P:positive regulation of transcription by RNA polymerase II"/>
    <property type="evidence" value="ECO:0007669"/>
    <property type="project" value="InterPro"/>
</dbReference>
<dbReference type="CDD" id="cd00266">
    <property type="entry name" value="MADS_SRF_like"/>
    <property type="match status" value="1"/>
</dbReference>
<evidence type="ECO:0000256" key="5">
    <source>
        <dbReference type="ARBA" id="ARBA00023242"/>
    </source>
</evidence>
<accession>A0A2T9YPZ2</accession>
<dbReference type="GO" id="GO:0005634">
    <property type="term" value="C:nucleus"/>
    <property type="evidence" value="ECO:0007669"/>
    <property type="project" value="UniProtKB-SubCell"/>
</dbReference>
<comment type="caution">
    <text evidence="8">The sequence shown here is derived from an EMBL/GenBank/DDBJ whole genome shotgun (WGS) entry which is preliminary data.</text>
</comment>
<keyword evidence="3" id="KW-0238">DNA-binding</keyword>
<evidence type="ECO:0000256" key="3">
    <source>
        <dbReference type="ARBA" id="ARBA00023125"/>
    </source>
</evidence>
<dbReference type="InterPro" id="IPR033897">
    <property type="entry name" value="SRF-like_MADS-box"/>
</dbReference>
<keyword evidence="4" id="KW-0804">Transcription</keyword>
<evidence type="ECO:0000313" key="8">
    <source>
        <dbReference type="EMBL" id="PVU94423.1"/>
    </source>
</evidence>
<feature type="compositionally biased region" description="Acidic residues" evidence="6">
    <location>
        <begin position="74"/>
        <end position="83"/>
    </location>
</feature>
<dbReference type="GO" id="GO:0046983">
    <property type="term" value="F:protein dimerization activity"/>
    <property type="evidence" value="ECO:0007669"/>
    <property type="project" value="InterPro"/>
</dbReference>
<reference evidence="8 9" key="1">
    <citation type="journal article" date="2018" name="MBio">
        <title>Comparative Genomics Reveals the Core Gene Toolbox for the Fungus-Insect Symbiosis.</title>
        <authorList>
            <person name="Wang Y."/>
            <person name="Stata M."/>
            <person name="Wang W."/>
            <person name="Stajich J.E."/>
            <person name="White M.M."/>
            <person name="Moncalvo J.M."/>
        </authorList>
    </citation>
    <scope>NUCLEOTIDE SEQUENCE [LARGE SCALE GENOMIC DNA]</scope>
    <source>
        <strain evidence="8 9">SWE-8-4</strain>
    </source>
</reference>
<sequence length="446" mass="48866">MNSYNSQRKISVNGLPHPPSPIPSNSMPQSNQLNLSQNPNFLPQPNQNEGNASNVGSNASHSSTSTKRLRQAADDSDNNDDSGSELASKEEMSLIPADKKSRRRKIKIEYIEDKGRRHITFSKRKAGIMKKAFELSTLTGTQVLLLVVSETGLVYTFTTPKLQPIVTKPEGKNLIQSCLNVPDAVEHTQSASLEPKSVSNASNSNVNSSNSNSGSYNNSHQSSLVSYPESNIHAADQPRIDEERKIALHNQTQNISATANPNQPNSNINTDQYFPPYYGNNQQVHHLPNRSNSGHTSNNSNLYHQAPGFQSQISSHSNMNSYVNHNSAHHNSYNLQSLSGNPNQQQTSNNSNSMGSQPLLNSSSTQNIGFSDIVANPVIPSISGFNSQQSNNHSQHQLNNPNPHSIVSSSQLYNGNYWTANIGAHSVNPNNPNPIRQTYSNNLEKL</sequence>
<name>A0A2T9YPZ2_9FUNG</name>
<dbReference type="SMART" id="SM00432">
    <property type="entry name" value="MADS"/>
    <property type="match status" value="1"/>
</dbReference>
<feature type="region of interest" description="Disordered" evidence="6">
    <location>
        <begin position="1"/>
        <end position="100"/>
    </location>
</feature>
<feature type="region of interest" description="Disordered" evidence="6">
    <location>
        <begin position="186"/>
        <end position="225"/>
    </location>
</feature>
<keyword evidence="2" id="KW-0805">Transcription regulation</keyword>
<dbReference type="OrthoDB" id="2284405at2759"/>